<evidence type="ECO:0000313" key="2">
    <source>
        <dbReference type="EMBL" id="MFB2882268.1"/>
    </source>
</evidence>
<comment type="caution">
    <text evidence="2">The sequence shown here is derived from an EMBL/GenBank/DDBJ whole genome shotgun (WGS) entry which is preliminary data.</text>
</comment>
<feature type="transmembrane region" description="Helical" evidence="1">
    <location>
        <begin position="413"/>
        <end position="430"/>
    </location>
</feature>
<keyword evidence="1" id="KW-0812">Transmembrane</keyword>
<sequence>MNELVYPTLDLFLYDLKEALNATDEVTRNNQEIFTKKLPKDVQIIDRDIESEYLELISPSRKDFEQDKELDGYYYPVRLNDTYGLQISCSVINKNEPQSVKEFSHLKSEIEQRLNQQPITLGQAWILSGWLPENSMQNYEEIAQDCYKYFSPNRNWQRDFQGEANFCGGKIFQLWQPQNEPTDSSNRLYLENTPILIAIYPNAEIAQKAAEFYTDWMGLFSYVSKFNWAYAQSRLIKKNIFGYYKKVESDRQKISLQHRQSLGHQLTASKQSLDHIQQDIKQYSSDLLGLAFQKQIIDINLTNYQTRLEIIRQKLDGDNQLEFLNKFVDLVNKKYLVQIDKDSENMKLGFQLLQDNINTVRSRIELAKAERDRNFQEFIAVVGAGVAGVNFASADKNCEPIFGKTSLFCKTPVLFSLLVFIIAAGLTWLIRRKWK</sequence>
<dbReference type="EMBL" id="JBHFNQ010000266">
    <property type="protein sequence ID" value="MFB2882268.1"/>
    <property type="molecule type" value="Genomic_DNA"/>
</dbReference>
<evidence type="ECO:0000313" key="3">
    <source>
        <dbReference type="Proteomes" id="UP001576774"/>
    </source>
</evidence>
<proteinExistence type="predicted"/>
<name>A0ABV4XJN1_9CYAN</name>
<dbReference type="Proteomes" id="UP001576774">
    <property type="component" value="Unassembled WGS sequence"/>
</dbReference>
<keyword evidence="1" id="KW-0472">Membrane</keyword>
<keyword evidence="1" id="KW-1133">Transmembrane helix</keyword>
<gene>
    <name evidence="2" type="ORF">ACE1CC_35935</name>
</gene>
<keyword evidence="3" id="KW-1185">Reference proteome</keyword>
<accession>A0ABV4XJN1</accession>
<organism evidence="2 3">
    <name type="scientific">Floridaenema aerugineum BLCC-F46</name>
    <dbReference type="NCBI Taxonomy" id="3153654"/>
    <lineage>
        <taxon>Bacteria</taxon>
        <taxon>Bacillati</taxon>
        <taxon>Cyanobacteriota</taxon>
        <taxon>Cyanophyceae</taxon>
        <taxon>Oscillatoriophycideae</taxon>
        <taxon>Aerosakkonematales</taxon>
        <taxon>Aerosakkonemataceae</taxon>
        <taxon>Floridanema</taxon>
        <taxon>Floridanema aerugineum</taxon>
    </lineage>
</organism>
<reference evidence="2 3" key="1">
    <citation type="submission" date="2024-09" db="EMBL/GenBank/DDBJ databases">
        <title>Floridaenema gen nov. (Aerosakkonemataceae, Aerosakkonematales ord. nov., Cyanobacteria) from benthic tropical and subtropical fresh waters, with the description of four new species.</title>
        <authorList>
            <person name="Moretto J.A."/>
            <person name="Berthold D.E."/>
            <person name="Lefler F.W."/>
            <person name="Huang I.-S."/>
            <person name="Laughinghouse H. IV."/>
        </authorList>
    </citation>
    <scope>NUCLEOTIDE SEQUENCE [LARGE SCALE GENOMIC DNA]</scope>
    <source>
        <strain evidence="2 3">BLCC-F46</strain>
    </source>
</reference>
<evidence type="ECO:0000256" key="1">
    <source>
        <dbReference type="SAM" id="Phobius"/>
    </source>
</evidence>
<dbReference type="RefSeq" id="WP_413275223.1">
    <property type="nucleotide sequence ID" value="NZ_JBHFNQ010000266.1"/>
</dbReference>
<protein>
    <submittedName>
        <fullName evidence="2">Uncharacterized protein</fullName>
    </submittedName>
</protein>